<evidence type="ECO:0000313" key="3">
    <source>
        <dbReference type="Proteomes" id="UP000314985"/>
    </source>
</evidence>
<accession>A0A4X1U4Y1</accession>
<sequence length="99" mass="11852">MKYSFFLFFLFFFFFFFLFRAAPTACGDSQARRPGMEPTTSDLFLLCRSRNSHPEIYLLSIILFLKVSPLLQYTSQKKYHSQGLLNVCYFFREVRWMGQ</sequence>
<organism evidence="2 3">
    <name type="scientific">Sus scrofa</name>
    <name type="common">Pig</name>
    <dbReference type="NCBI Taxonomy" id="9823"/>
    <lineage>
        <taxon>Eukaryota</taxon>
        <taxon>Metazoa</taxon>
        <taxon>Chordata</taxon>
        <taxon>Craniata</taxon>
        <taxon>Vertebrata</taxon>
        <taxon>Euteleostomi</taxon>
        <taxon>Mammalia</taxon>
        <taxon>Eutheria</taxon>
        <taxon>Laurasiatheria</taxon>
        <taxon>Artiodactyla</taxon>
        <taxon>Suina</taxon>
        <taxon>Suidae</taxon>
        <taxon>Sus</taxon>
    </lineage>
</organism>
<proteinExistence type="predicted"/>
<feature type="signal peptide" evidence="1">
    <location>
        <begin position="1"/>
        <end position="21"/>
    </location>
</feature>
<protein>
    <recommendedName>
        <fullName evidence="4">Secreted protein</fullName>
    </recommendedName>
</protein>
<reference evidence="2" key="2">
    <citation type="submission" date="2025-08" db="UniProtKB">
        <authorList>
            <consortium name="Ensembl"/>
        </authorList>
    </citation>
    <scope>IDENTIFICATION</scope>
</reference>
<reference evidence="2 3" key="1">
    <citation type="submission" date="2017-08" db="EMBL/GenBank/DDBJ databases">
        <title>USMARCv1.0.</title>
        <authorList>
            <person name="Hannum G.I."/>
            <person name="Koren S."/>
            <person name="Schroeder S.G."/>
            <person name="Chin S.C."/>
            <person name="Nonneman D.J."/>
            <person name="Becker S.A."/>
            <person name="Rosen B.D."/>
            <person name="Bickhart D.M."/>
            <person name="Putnam N.H."/>
            <person name="Green R.E."/>
            <person name="Tuggle C.K."/>
            <person name="Liu H."/>
            <person name="Rohrer G.A."/>
            <person name="Warr A."/>
            <person name="Hall R."/>
            <person name="Kim K."/>
            <person name="Hume D.A."/>
            <person name="Talbot R."/>
            <person name="Chow W."/>
            <person name="Howe K."/>
            <person name="Schwartz A.S."/>
            <person name="Watson M."/>
            <person name="Archibald A.L."/>
            <person name="Phillippy A.M."/>
            <person name="Smith T.P.L."/>
        </authorList>
    </citation>
    <scope>NUCLEOTIDE SEQUENCE [LARGE SCALE GENOMIC DNA]</scope>
</reference>
<name>A0A4X1U4Y1_PIG</name>
<dbReference type="Proteomes" id="UP000314985">
    <property type="component" value="Chromosome 2"/>
</dbReference>
<dbReference type="AlphaFoldDB" id="A0A4X1U4Y1"/>
<evidence type="ECO:0008006" key="4">
    <source>
        <dbReference type="Google" id="ProtNLM"/>
    </source>
</evidence>
<keyword evidence="1" id="KW-0732">Signal</keyword>
<evidence type="ECO:0000256" key="1">
    <source>
        <dbReference type="SAM" id="SignalP"/>
    </source>
</evidence>
<dbReference type="Ensembl" id="ENSSSCT00070028668.1">
    <property type="protein sequence ID" value="ENSSSCP00070023890.1"/>
    <property type="gene ID" value="ENSSSCG00070014611.1"/>
</dbReference>
<evidence type="ECO:0000313" key="2">
    <source>
        <dbReference type="Ensembl" id="ENSSSCP00070023890.1"/>
    </source>
</evidence>
<feature type="chain" id="PRO_5021424484" description="Secreted protein" evidence="1">
    <location>
        <begin position="22"/>
        <end position="99"/>
    </location>
</feature>